<dbReference type="InterPro" id="IPR036020">
    <property type="entry name" value="WW_dom_sf"/>
</dbReference>
<dbReference type="Pfam" id="PF00106">
    <property type="entry name" value="adh_short"/>
    <property type="match status" value="1"/>
</dbReference>
<evidence type="ECO:0000256" key="6">
    <source>
        <dbReference type="ARBA" id="ARBA00022703"/>
    </source>
</evidence>
<protein>
    <recommendedName>
        <fullName evidence="4">WW domain-containing oxidoreductase</fullName>
    </recommendedName>
</protein>
<comment type="caution">
    <text evidence="12">The sequence shown here is derived from an EMBL/GenBank/DDBJ whole genome shotgun (WGS) entry which is preliminary data.</text>
</comment>
<dbReference type="Proteomes" id="UP000549394">
    <property type="component" value="Unassembled WGS sequence"/>
</dbReference>
<keyword evidence="10" id="KW-0458">Lysosome</keyword>
<sequence>MDKLAESDSDDDLPSGWEERVTTNGKVYYANHQTQETQWEHPYTGKKKRVIGDLPYGWELTVSDQGLIVYVDHINQKTTFTDPRLAFAIEDDSYKFVPLKCRFDSSTTTLQLLHGKDLTGKYIIVTGASSGLGYETAKSLALHGAHVTMGCRDVKKAELIASKMIDNSSKVKLNIYVKHLDLNDLKSVKCFAQEYISQGWPLNVLILNAGEMFPPFQKTVDGFERTFQSHYLGHFYLCKFLENLLVASGYNSSENSRIVAVTCEAHWQSKIQNASDIIANTLNPQASGYCPLEAYCNANLCKLLLVKELNRRMDKKRRQVICHAVHPGNMIYTSIFRHSWWLMLAYTLCRPFTKSKEQGAATIVYAATSRQVGVIGGCYFMNCSECQPSLAAQSDILAKELWSLGELMIQKAATLNDLNLRCKQLTDAEQPNEAPTEFAIC</sequence>
<dbReference type="GO" id="GO:0016491">
    <property type="term" value="F:oxidoreductase activity"/>
    <property type="evidence" value="ECO:0007669"/>
    <property type="project" value="UniProtKB-KW"/>
</dbReference>
<dbReference type="EMBL" id="CAJFCJ010000007">
    <property type="protein sequence ID" value="CAD5117114.1"/>
    <property type="molecule type" value="Genomic_DNA"/>
</dbReference>
<name>A0A7I8VP89_9ANNE</name>
<evidence type="ECO:0000256" key="5">
    <source>
        <dbReference type="ARBA" id="ARBA00022687"/>
    </source>
</evidence>
<dbReference type="FunFam" id="3.40.50.720:FF:000353">
    <property type="entry name" value="WW domain-containing oxidoreductase"/>
    <property type="match status" value="1"/>
</dbReference>
<dbReference type="CDD" id="cd00201">
    <property type="entry name" value="WW"/>
    <property type="match status" value="2"/>
</dbReference>
<comment type="similarity">
    <text evidence="3">Belongs to the short-chain dehydrogenases/reductases (SDR) family.</text>
</comment>
<evidence type="ECO:0000256" key="3">
    <source>
        <dbReference type="ARBA" id="ARBA00006484"/>
    </source>
</evidence>
<dbReference type="GO" id="GO:0005794">
    <property type="term" value="C:Golgi apparatus"/>
    <property type="evidence" value="ECO:0007669"/>
    <property type="project" value="UniProtKB-SubCell"/>
</dbReference>
<evidence type="ECO:0000313" key="13">
    <source>
        <dbReference type="Proteomes" id="UP000549394"/>
    </source>
</evidence>
<dbReference type="Pfam" id="PF00397">
    <property type="entry name" value="WW"/>
    <property type="match status" value="1"/>
</dbReference>
<reference evidence="12 13" key="1">
    <citation type="submission" date="2020-08" db="EMBL/GenBank/DDBJ databases">
        <authorList>
            <person name="Hejnol A."/>
        </authorList>
    </citation>
    <scope>NUCLEOTIDE SEQUENCE [LARGE SCALE GENOMIC DNA]</scope>
</reference>
<dbReference type="GO" id="GO:0006915">
    <property type="term" value="P:apoptotic process"/>
    <property type="evidence" value="ECO:0007669"/>
    <property type="project" value="UniProtKB-KW"/>
</dbReference>
<evidence type="ECO:0000256" key="8">
    <source>
        <dbReference type="ARBA" id="ARBA00023002"/>
    </source>
</evidence>
<dbReference type="SUPFAM" id="SSF51045">
    <property type="entry name" value="WW domain"/>
    <property type="match status" value="2"/>
</dbReference>
<evidence type="ECO:0000256" key="2">
    <source>
        <dbReference type="ARBA" id="ARBA00004555"/>
    </source>
</evidence>
<evidence type="ECO:0000256" key="1">
    <source>
        <dbReference type="ARBA" id="ARBA00004371"/>
    </source>
</evidence>
<dbReference type="SMART" id="SM00456">
    <property type="entry name" value="WW"/>
    <property type="match status" value="2"/>
</dbReference>
<evidence type="ECO:0000313" key="12">
    <source>
        <dbReference type="EMBL" id="CAD5117114.1"/>
    </source>
</evidence>
<keyword evidence="6" id="KW-0053">Apoptosis</keyword>
<comment type="subcellular location">
    <subcellularLocation>
        <location evidence="2">Golgi apparatus</location>
    </subcellularLocation>
    <subcellularLocation>
        <location evidence="1">Lysosome</location>
    </subcellularLocation>
</comment>
<evidence type="ECO:0000259" key="11">
    <source>
        <dbReference type="PROSITE" id="PS50020"/>
    </source>
</evidence>
<dbReference type="PROSITE" id="PS50020">
    <property type="entry name" value="WW_DOMAIN_2"/>
    <property type="match status" value="2"/>
</dbReference>
<keyword evidence="13" id="KW-1185">Reference proteome</keyword>
<accession>A0A7I8VP89</accession>
<evidence type="ECO:0000256" key="10">
    <source>
        <dbReference type="ARBA" id="ARBA00023228"/>
    </source>
</evidence>
<dbReference type="Gene3D" id="3.40.50.720">
    <property type="entry name" value="NAD(P)-binding Rossmann-like Domain"/>
    <property type="match status" value="1"/>
</dbReference>
<keyword evidence="7" id="KW-0521">NADP</keyword>
<dbReference type="GO" id="GO:0005764">
    <property type="term" value="C:lysosome"/>
    <property type="evidence" value="ECO:0007669"/>
    <property type="project" value="UniProtKB-SubCell"/>
</dbReference>
<dbReference type="PANTHER" id="PTHR24320:SF282">
    <property type="entry name" value="WW DOMAIN-CONTAINING OXIDOREDUCTASE"/>
    <property type="match status" value="1"/>
</dbReference>
<evidence type="ECO:0000256" key="7">
    <source>
        <dbReference type="ARBA" id="ARBA00022857"/>
    </source>
</evidence>
<dbReference type="SUPFAM" id="SSF51735">
    <property type="entry name" value="NAD(P)-binding Rossmann-fold domains"/>
    <property type="match status" value="1"/>
</dbReference>
<keyword evidence="5" id="KW-0879">Wnt signaling pathway</keyword>
<dbReference type="GO" id="GO:0016055">
    <property type="term" value="P:Wnt signaling pathway"/>
    <property type="evidence" value="ECO:0007669"/>
    <property type="project" value="UniProtKB-KW"/>
</dbReference>
<dbReference type="OrthoDB" id="2276068at2759"/>
<organism evidence="12 13">
    <name type="scientific">Dimorphilus gyrociliatus</name>
    <dbReference type="NCBI Taxonomy" id="2664684"/>
    <lineage>
        <taxon>Eukaryota</taxon>
        <taxon>Metazoa</taxon>
        <taxon>Spiralia</taxon>
        <taxon>Lophotrochozoa</taxon>
        <taxon>Annelida</taxon>
        <taxon>Polychaeta</taxon>
        <taxon>Polychaeta incertae sedis</taxon>
        <taxon>Dinophilidae</taxon>
        <taxon>Dimorphilus</taxon>
    </lineage>
</organism>
<evidence type="ECO:0000256" key="4">
    <source>
        <dbReference type="ARBA" id="ARBA00016094"/>
    </source>
</evidence>
<dbReference type="PANTHER" id="PTHR24320">
    <property type="entry name" value="RETINOL DEHYDROGENASE"/>
    <property type="match status" value="1"/>
</dbReference>
<feature type="domain" description="WW" evidence="11">
    <location>
        <begin position="52"/>
        <end position="85"/>
    </location>
</feature>
<evidence type="ECO:0000256" key="9">
    <source>
        <dbReference type="ARBA" id="ARBA00023034"/>
    </source>
</evidence>
<dbReference type="InterPro" id="IPR001202">
    <property type="entry name" value="WW_dom"/>
</dbReference>
<dbReference type="PROSITE" id="PS01159">
    <property type="entry name" value="WW_DOMAIN_1"/>
    <property type="match status" value="2"/>
</dbReference>
<dbReference type="AlphaFoldDB" id="A0A7I8VP89"/>
<dbReference type="Gene3D" id="2.20.70.10">
    <property type="match status" value="2"/>
</dbReference>
<dbReference type="InterPro" id="IPR002347">
    <property type="entry name" value="SDR_fam"/>
</dbReference>
<feature type="domain" description="WW" evidence="11">
    <location>
        <begin position="11"/>
        <end position="44"/>
    </location>
</feature>
<keyword evidence="9" id="KW-0333">Golgi apparatus</keyword>
<gene>
    <name evidence="12" type="ORF">DGYR_LOCUS5675</name>
</gene>
<proteinExistence type="inferred from homology"/>
<keyword evidence="8" id="KW-0560">Oxidoreductase</keyword>
<dbReference type="InterPro" id="IPR036291">
    <property type="entry name" value="NAD(P)-bd_dom_sf"/>
</dbReference>